<feature type="domain" description="Alcohol dehydrogenase-like N-terminal" evidence="5">
    <location>
        <begin position="29"/>
        <end position="61"/>
    </location>
</feature>
<proteinExistence type="predicted"/>
<dbReference type="Pfam" id="PF08240">
    <property type="entry name" value="ADH_N"/>
    <property type="match status" value="1"/>
</dbReference>
<evidence type="ECO:0000256" key="1">
    <source>
        <dbReference type="ARBA" id="ARBA00001947"/>
    </source>
</evidence>
<dbReference type="PANTHER" id="PTHR42813:SF2">
    <property type="entry name" value="DEHYDROGENASE, ZINC-CONTAINING, PUTATIVE (AFU_ORTHOLOGUE AFUA_2G02810)-RELATED"/>
    <property type="match status" value="1"/>
</dbReference>
<reference evidence="6 7" key="1">
    <citation type="submission" date="2024-02" db="EMBL/GenBank/DDBJ databases">
        <title>Discinaceae phylogenomics.</title>
        <authorList>
            <person name="Dirks A.C."/>
            <person name="James T.Y."/>
        </authorList>
    </citation>
    <scope>NUCLEOTIDE SEQUENCE [LARGE SCALE GENOMIC DNA]</scope>
    <source>
        <strain evidence="6 7">ACD0624</strain>
    </source>
</reference>
<organism evidence="6 7">
    <name type="scientific">Discina gigas</name>
    <dbReference type="NCBI Taxonomy" id="1032678"/>
    <lineage>
        <taxon>Eukaryota</taxon>
        <taxon>Fungi</taxon>
        <taxon>Dikarya</taxon>
        <taxon>Ascomycota</taxon>
        <taxon>Pezizomycotina</taxon>
        <taxon>Pezizomycetes</taxon>
        <taxon>Pezizales</taxon>
        <taxon>Discinaceae</taxon>
        <taxon>Discina</taxon>
    </lineage>
</organism>
<comment type="cofactor">
    <cofactor evidence="1">
        <name>Zn(2+)</name>
        <dbReference type="ChEBI" id="CHEBI:29105"/>
    </cofactor>
</comment>
<keyword evidence="4" id="KW-0560">Oxidoreductase</keyword>
<keyword evidence="7" id="KW-1185">Reference proteome</keyword>
<gene>
    <name evidence="6" type="ORF">Q9L58_006914</name>
</gene>
<dbReference type="EMBL" id="JBBBZM010000102">
    <property type="protein sequence ID" value="KAL0634176.1"/>
    <property type="molecule type" value="Genomic_DNA"/>
</dbReference>
<dbReference type="Proteomes" id="UP001447188">
    <property type="component" value="Unassembled WGS sequence"/>
</dbReference>
<comment type="caution">
    <text evidence="6">The sequence shown here is derived from an EMBL/GenBank/DDBJ whole genome shotgun (WGS) entry which is preliminary data.</text>
</comment>
<dbReference type="SUPFAM" id="SSF50129">
    <property type="entry name" value="GroES-like"/>
    <property type="match status" value="1"/>
</dbReference>
<dbReference type="PANTHER" id="PTHR42813">
    <property type="entry name" value="ZINC-TYPE ALCOHOL DEHYDROGENASE-LIKE"/>
    <property type="match status" value="1"/>
</dbReference>
<evidence type="ECO:0000313" key="7">
    <source>
        <dbReference type="Proteomes" id="UP001447188"/>
    </source>
</evidence>
<name>A0ABR3GDX7_9PEZI</name>
<accession>A0ABR3GDX7</accession>
<evidence type="ECO:0000313" key="6">
    <source>
        <dbReference type="EMBL" id="KAL0634176.1"/>
    </source>
</evidence>
<evidence type="ECO:0000256" key="2">
    <source>
        <dbReference type="ARBA" id="ARBA00022723"/>
    </source>
</evidence>
<evidence type="ECO:0000259" key="5">
    <source>
        <dbReference type="Pfam" id="PF08240"/>
    </source>
</evidence>
<protein>
    <recommendedName>
        <fullName evidence="5">Alcohol dehydrogenase-like N-terminal domain-containing protein</fullName>
    </recommendedName>
</protein>
<sequence length="67" mass="7525">MTRTMKAVVFKGPRKIAIEDRPIPEIVDPTDAVIKGHEFTGEITEIGSHVKNFKRGDKVVCPFTVSW</sequence>
<dbReference type="PROSITE" id="PS00059">
    <property type="entry name" value="ADH_ZINC"/>
    <property type="match status" value="1"/>
</dbReference>
<dbReference type="InterPro" id="IPR002328">
    <property type="entry name" value="ADH_Zn_CS"/>
</dbReference>
<keyword evidence="3" id="KW-0862">Zinc</keyword>
<dbReference type="InterPro" id="IPR011032">
    <property type="entry name" value="GroES-like_sf"/>
</dbReference>
<keyword evidence="2" id="KW-0479">Metal-binding</keyword>
<dbReference type="InterPro" id="IPR013154">
    <property type="entry name" value="ADH-like_N"/>
</dbReference>
<dbReference type="Gene3D" id="3.90.180.10">
    <property type="entry name" value="Medium-chain alcohol dehydrogenases, catalytic domain"/>
    <property type="match status" value="2"/>
</dbReference>
<evidence type="ECO:0000256" key="4">
    <source>
        <dbReference type="ARBA" id="ARBA00023002"/>
    </source>
</evidence>
<evidence type="ECO:0000256" key="3">
    <source>
        <dbReference type="ARBA" id="ARBA00022833"/>
    </source>
</evidence>